<name>A0A8T1TZ85_9STRA</name>
<comment type="caution">
    <text evidence="1">The sequence shown here is derived from an EMBL/GenBank/DDBJ whole genome shotgun (WGS) entry which is preliminary data.</text>
</comment>
<organism evidence="1 2">
    <name type="scientific">Phytophthora cactorum</name>
    <dbReference type="NCBI Taxonomy" id="29920"/>
    <lineage>
        <taxon>Eukaryota</taxon>
        <taxon>Sar</taxon>
        <taxon>Stramenopiles</taxon>
        <taxon>Oomycota</taxon>
        <taxon>Peronosporomycetes</taxon>
        <taxon>Peronosporales</taxon>
        <taxon>Peronosporaceae</taxon>
        <taxon>Phytophthora</taxon>
    </lineage>
</organism>
<evidence type="ECO:0000313" key="2">
    <source>
        <dbReference type="Proteomes" id="UP000688947"/>
    </source>
</evidence>
<accession>A0A8T1TZ85</accession>
<feature type="non-terminal residue" evidence="1">
    <location>
        <position position="1"/>
    </location>
</feature>
<evidence type="ECO:0000313" key="1">
    <source>
        <dbReference type="EMBL" id="KAG6951664.1"/>
    </source>
</evidence>
<reference evidence="1" key="1">
    <citation type="submission" date="2021-01" db="EMBL/GenBank/DDBJ databases">
        <title>Phytophthora aleatoria, a newly-described species from Pinus radiata is distinct from Phytophthora cactorum isolates based on comparative genomics.</title>
        <authorList>
            <person name="Mcdougal R."/>
            <person name="Panda P."/>
            <person name="Williams N."/>
            <person name="Studholme D.J."/>
        </authorList>
    </citation>
    <scope>NUCLEOTIDE SEQUENCE</scope>
    <source>
        <strain evidence="1">NZFS 3830</strain>
    </source>
</reference>
<dbReference type="Proteomes" id="UP000688947">
    <property type="component" value="Unassembled WGS sequence"/>
</dbReference>
<dbReference type="EMBL" id="JAENGZ010000990">
    <property type="protein sequence ID" value="KAG6951664.1"/>
    <property type="molecule type" value="Genomic_DNA"/>
</dbReference>
<dbReference type="AlphaFoldDB" id="A0A8T1TZ85"/>
<proteinExistence type="predicted"/>
<sequence length="70" mass="7643">REAGPRGICVGGPSAELTSEPRIALSSTFYLYIASEARVVSSFACVALQYTTLSITHRCIVSYLSPRRFD</sequence>
<protein>
    <submittedName>
        <fullName evidence="1">Uncharacterized protein</fullName>
    </submittedName>
</protein>
<gene>
    <name evidence="1" type="ORF">JG687_00013469</name>
</gene>